<keyword evidence="4" id="KW-0378">Hydrolase</keyword>
<reference evidence="7 8" key="1">
    <citation type="submission" date="2018-05" db="EMBL/GenBank/DDBJ databases">
        <title>Draft genome of Methanospirillum stamsii Pt1.</title>
        <authorList>
            <person name="Dueholm M.S."/>
            <person name="Nielsen P.H."/>
            <person name="Bakmann L.F."/>
            <person name="Otzen D.E."/>
        </authorList>
    </citation>
    <scope>NUCLEOTIDE SEQUENCE [LARGE SCALE GENOMIC DNA]</scope>
    <source>
        <strain evidence="7 8">Pt1</strain>
    </source>
</reference>
<gene>
    <name evidence="7" type="ORF">DLD82_09760</name>
</gene>
<protein>
    <recommendedName>
        <fullName evidence="9">DUF86 domain-containing protein</fullName>
    </recommendedName>
</protein>
<dbReference type="InterPro" id="IPR037038">
    <property type="entry name" value="HepT-like_sf"/>
</dbReference>
<sequence>MDDAPYDPSGFDDIIRDIRRYLDDADSIFRRKERLDKDQRDYYARTMVLFALSNRIMDLARLVCLERRYVSGDEPVKNKVLFKRLHDHSVLSWDLRQEMIALVNFRNKVSHHFSELSRDDLEMMYALIPVYNEFISLMELEHSRARFQTKRNMIIGAVLVAVVLILLWYFS</sequence>
<evidence type="ECO:0000256" key="5">
    <source>
        <dbReference type="ARBA" id="ARBA00024207"/>
    </source>
</evidence>
<organism evidence="7 8">
    <name type="scientific">Methanospirillum stamsii</name>
    <dbReference type="NCBI Taxonomy" id="1277351"/>
    <lineage>
        <taxon>Archaea</taxon>
        <taxon>Methanobacteriati</taxon>
        <taxon>Methanobacteriota</taxon>
        <taxon>Stenosarchaea group</taxon>
        <taxon>Methanomicrobia</taxon>
        <taxon>Methanomicrobiales</taxon>
        <taxon>Methanospirillaceae</taxon>
        <taxon>Methanospirillum</taxon>
    </lineage>
</organism>
<dbReference type="Gene3D" id="1.20.120.580">
    <property type="entry name" value="bsu32300-like"/>
    <property type="match status" value="1"/>
</dbReference>
<keyword evidence="8" id="KW-1185">Reference proteome</keyword>
<evidence type="ECO:0000256" key="6">
    <source>
        <dbReference type="SAM" id="Phobius"/>
    </source>
</evidence>
<dbReference type="OrthoDB" id="117839at2157"/>
<dbReference type="EMBL" id="QGMZ01000018">
    <property type="protein sequence ID" value="PWR73518.1"/>
    <property type="molecule type" value="Genomic_DNA"/>
</dbReference>
<evidence type="ECO:0000256" key="4">
    <source>
        <dbReference type="ARBA" id="ARBA00022801"/>
    </source>
</evidence>
<name>A0A2V2NAL1_9EURY</name>
<comment type="caution">
    <text evidence="7">The sequence shown here is derived from an EMBL/GenBank/DDBJ whole genome shotgun (WGS) entry which is preliminary data.</text>
</comment>
<dbReference type="AlphaFoldDB" id="A0A2V2NAL1"/>
<dbReference type="GeneID" id="97608770"/>
<keyword evidence="6" id="KW-1133">Transmembrane helix</keyword>
<keyword evidence="6" id="KW-0472">Membrane</keyword>
<dbReference type="Pfam" id="PF01934">
    <property type="entry name" value="HepT-like"/>
    <property type="match status" value="1"/>
</dbReference>
<dbReference type="RefSeq" id="WP_109940929.1">
    <property type="nucleotide sequence ID" value="NZ_CP176366.1"/>
</dbReference>
<comment type="similarity">
    <text evidence="5">Belongs to the HepT RNase toxin family.</text>
</comment>
<dbReference type="GO" id="GO:0110001">
    <property type="term" value="C:toxin-antitoxin complex"/>
    <property type="evidence" value="ECO:0007669"/>
    <property type="project" value="InterPro"/>
</dbReference>
<keyword evidence="3" id="KW-0540">Nuclease</keyword>
<dbReference type="GO" id="GO:0004540">
    <property type="term" value="F:RNA nuclease activity"/>
    <property type="evidence" value="ECO:0007669"/>
    <property type="project" value="InterPro"/>
</dbReference>
<keyword evidence="1" id="KW-0597">Phosphoprotein</keyword>
<evidence type="ECO:0000256" key="1">
    <source>
        <dbReference type="ARBA" id="ARBA00022553"/>
    </source>
</evidence>
<dbReference type="GO" id="GO:0016787">
    <property type="term" value="F:hydrolase activity"/>
    <property type="evidence" value="ECO:0007669"/>
    <property type="project" value="UniProtKB-KW"/>
</dbReference>
<evidence type="ECO:0000313" key="7">
    <source>
        <dbReference type="EMBL" id="PWR73518.1"/>
    </source>
</evidence>
<evidence type="ECO:0000256" key="3">
    <source>
        <dbReference type="ARBA" id="ARBA00022722"/>
    </source>
</evidence>
<feature type="transmembrane region" description="Helical" evidence="6">
    <location>
        <begin position="153"/>
        <end position="170"/>
    </location>
</feature>
<evidence type="ECO:0000313" key="8">
    <source>
        <dbReference type="Proteomes" id="UP000245934"/>
    </source>
</evidence>
<evidence type="ECO:0008006" key="9">
    <source>
        <dbReference type="Google" id="ProtNLM"/>
    </source>
</evidence>
<proteinExistence type="inferred from homology"/>
<accession>A0A2V2NAL1</accession>
<keyword evidence="6" id="KW-0812">Transmembrane</keyword>
<evidence type="ECO:0000256" key="2">
    <source>
        <dbReference type="ARBA" id="ARBA00022649"/>
    </source>
</evidence>
<dbReference type="Proteomes" id="UP000245934">
    <property type="component" value="Unassembled WGS sequence"/>
</dbReference>
<keyword evidence="2" id="KW-1277">Toxin-antitoxin system</keyword>
<dbReference type="InterPro" id="IPR008201">
    <property type="entry name" value="HepT-like"/>
</dbReference>